<evidence type="ECO:0000256" key="1">
    <source>
        <dbReference type="SAM" id="Phobius"/>
    </source>
</evidence>
<keyword evidence="1" id="KW-0472">Membrane</keyword>
<keyword evidence="1" id="KW-1133">Transmembrane helix</keyword>
<keyword evidence="1" id="KW-0812">Transmembrane</keyword>
<comment type="caution">
    <text evidence="2">The sequence shown here is derived from an EMBL/GenBank/DDBJ whole genome shotgun (WGS) entry which is preliminary data.</text>
</comment>
<name>A0A445DHZ4_ARAHY</name>
<dbReference type="Proteomes" id="UP000289738">
    <property type="component" value="Chromosome A04"/>
</dbReference>
<feature type="transmembrane region" description="Helical" evidence="1">
    <location>
        <begin position="96"/>
        <end position="120"/>
    </location>
</feature>
<dbReference type="EMBL" id="SDMP01000004">
    <property type="protein sequence ID" value="RYR62732.1"/>
    <property type="molecule type" value="Genomic_DNA"/>
</dbReference>
<evidence type="ECO:0000313" key="2">
    <source>
        <dbReference type="EMBL" id="RYR62732.1"/>
    </source>
</evidence>
<proteinExistence type="predicted"/>
<dbReference type="AlphaFoldDB" id="A0A445DHZ4"/>
<keyword evidence="3" id="KW-1185">Reference proteome</keyword>
<protein>
    <recommendedName>
        <fullName evidence="4">DUF223 domain-containing protein</fullName>
    </recommendedName>
</protein>
<evidence type="ECO:0008006" key="4">
    <source>
        <dbReference type="Google" id="ProtNLM"/>
    </source>
</evidence>
<organism evidence="2 3">
    <name type="scientific">Arachis hypogaea</name>
    <name type="common">Peanut</name>
    <dbReference type="NCBI Taxonomy" id="3818"/>
    <lineage>
        <taxon>Eukaryota</taxon>
        <taxon>Viridiplantae</taxon>
        <taxon>Streptophyta</taxon>
        <taxon>Embryophyta</taxon>
        <taxon>Tracheophyta</taxon>
        <taxon>Spermatophyta</taxon>
        <taxon>Magnoliopsida</taxon>
        <taxon>eudicotyledons</taxon>
        <taxon>Gunneridae</taxon>
        <taxon>Pentapetalae</taxon>
        <taxon>rosids</taxon>
        <taxon>fabids</taxon>
        <taxon>Fabales</taxon>
        <taxon>Fabaceae</taxon>
        <taxon>Papilionoideae</taxon>
        <taxon>50 kb inversion clade</taxon>
        <taxon>dalbergioids sensu lato</taxon>
        <taxon>Dalbergieae</taxon>
        <taxon>Pterocarpus clade</taxon>
        <taxon>Arachis</taxon>
    </lineage>
</organism>
<evidence type="ECO:0000313" key="3">
    <source>
        <dbReference type="Proteomes" id="UP000289738"/>
    </source>
</evidence>
<reference evidence="2 3" key="1">
    <citation type="submission" date="2019-01" db="EMBL/GenBank/DDBJ databases">
        <title>Sequencing of cultivated peanut Arachis hypogaea provides insights into genome evolution and oil improvement.</title>
        <authorList>
            <person name="Chen X."/>
        </authorList>
    </citation>
    <scope>NUCLEOTIDE SEQUENCE [LARGE SCALE GENOMIC DNA]</scope>
    <source>
        <strain evidence="3">cv. Fuhuasheng</strain>
        <tissue evidence="2">Leaves</tissue>
    </source>
</reference>
<accession>A0A445DHZ4</accession>
<sequence length="146" mass="16563">MTHFTVVPNTGLNRVIKHRFRLLFQYNTSVVSVVSPRIPHLGLCLASMDEIDQMTKDHNFLIDFVGIITGVRKERDVASDGKLVKAVVLEVFADGYISLTVSYISSYLLLILIFSSSLYFDPFNLLKLIYSTKGYNAMYLEMLVIC</sequence>
<gene>
    <name evidence="2" type="ORF">Ahy_A04g020461</name>
</gene>